<protein>
    <submittedName>
        <fullName evidence="1">Uncharacterized protein</fullName>
    </submittedName>
</protein>
<proteinExistence type="predicted"/>
<evidence type="ECO:0000313" key="1">
    <source>
        <dbReference type="EMBL" id="CAA6810066.1"/>
    </source>
</evidence>
<gene>
    <name evidence="1" type="ORF">HELGO_WM14751</name>
</gene>
<sequence>MKNNCIKKFLTPIKKKIKNKTRLYLTIKHVYPHLCELSNEEILDYYQVKSLKELDAHIEYVKEILKKKKENDEEKLDALDTCFCVDSHGDFKYLYQTKKEAEKQRLYSLKTKRVKLTLYTCPFHCGWHLSKV</sequence>
<organism evidence="1">
    <name type="scientific">uncultured Sulfurovum sp</name>
    <dbReference type="NCBI Taxonomy" id="269237"/>
    <lineage>
        <taxon>Bacteria</taxon>
        <taxon>Pseudomonadati</taxon>
        <taxon>Campylobacterota</taxon>
        <taxon>Epsilonproteobacteria</taxon>
        <taxon>Campylobacterales</taxon>
        <taxon>Sulfurovaceae</taxon>
        <taxon>Sulfurovum</taxon>
        <taxon>environmental samples</taxon>
    </lineage>
</organism>
<dbReference type="EMBL" id="CACVAZ010000063">
    <property type="protein sequence ID" value="CAA6810066.1"/>
    <property type="molecule type" value="Genomic_DNA"/>
</dbReference>
<name>A0A6S6T553_9BACT</name>
<reference evidence="1" key="1">
    <citation type="submission" date="2020-01" db="EMBL/GenBank/DDBJ databases">
        <authorList>
            <person name="Meier V. D."/>
            <person name="Meier V D."/>
        </authorList>
    </citation>
    <scope>NUCLEOTIDE SEQUENCE</scope>
    <source>
        <strain evidence="1">HLG_WM_MAG_02</strain>
    </source>
</reference>
<accession>A0A6S6T553</accession>
<dbReference type="AlphaFoldDB" id="A0A6S6T553"/>